<reference evidence="1" key="1">
    <citation type="submission" date="2021-05" db="EMBL/GenBank/DDBJ databases">
        <authorList>
            <person name="Pan Q."/>
            <person name="Jouanno E."/>
            <person name="Zahm M."/>
            <person name="Klopp C."/>
            <person name="Cabau C."/>
            <person name="Louis A."/>
            <person name="Berthelot C."/>
            <person name="Parey E."/>
            <person name="Roest Crollius H."/>
            <person name="Montfort J."/>
            <person name="Robinson-Rechavi M."/>
            <person name="Bouchez O."/>
            <person name="Lampietro C."/>
            <person name="Lopez Roques C."/>
            <person name="Donnadieu C."/>
            <person name="Postlethwait J."/>
            <person name="Bobe J."/>
            <person name="Dillon D."/>
            <person name="Chandos A."/>
            <person name="von Hippel F."/>
            <person name="Guiguen Y."/>
        </authorList>
    </citation>
    <scope>NUCLEOTIDE SEQUENCE</scope>
    <source>
        <strain evidence="1">YG-Jan2019</strain>
    </source>
</reference>
<dbReference type="EMBL" id="CM055730">
    <property type="protein sequence ID" value="KAJ8013948.1"/>
    <property type="molecule type" value="Genomic_DNA"/>
</dbReference>
<keyword evidence="2" id="KW-1185">Reference proteome</keyword>
<evidence type="ECO:0000313" key="2">
    <source>
        <dbReference type="Proteomes" id="UP001157502"/>
    </source>
</evidence>
<name>A0ACC2HD81_DALPE</name>
<comment type="caution">
    <text evidence="1">The sequence shown here is derived from an EMBL/GenBank/DDBJ whole genome shotgun (WGS) entry which is preliminary data.</text>
</comment>
<gene>
    <name evidence="1" type="ORF">DPEC_G00035150</name>
</gene>
<protein>
    <submittedName>
        <fullName evidence="1">Uncharacterized protein</fullName>
    </submittedName>
</protein>
<accession>A0ACC2HD81</accession>
<evidence type="ECO:0000313" key="1">
    <source>
        <dbReference type="EMBL" id="KAJ8013948.1"/>
    </source>
</evidence>
<organism evidence="1 2">
    <name type="scientific">Dallia pectoralis</name>
    <name type="common">Alaska blackfish</name>
    <dbReference type="NCBI Taxonomy" id="75939"/>
    <lineage>
        <taxon>Eukaryota</taxon>
        <taxon>Metazoa</taxon>
        <taxon>Chordata</taxon>
        <taxon>Craniata</taxon>
        <taxon>Vertebrata</taxon>
        <taxon>Euteleostomi</taxon>
        <taxon>Actinopterygii</taxon>
        <taxon>Neopterygii</taxon>
        <taxon>Teleostei</taxon>
        <taxon>Protacanthopterygii</taxon>
        <taxon>Esociformes</taxon>
        <taxon>Umbridae</taxon>
        <taxon>Dallia</taxon>
    </lineage>
</organism>
<proteinExistence type="predicted"/>
<dbReference type="Proteomes" id="UP001157502">
    <property type="component" value="Chromosome 3"/>
</dbReference>
<sequence>MPYVDRQNRICGFLDIEENESSGKFLRRYFILDTLLGSLVWYMDNPQNLPIGADCVGSLKLTYISMVSDATKQRPKAEFCFVINAGMRKFFLQANDQQDLLDWVNALNNATKITVPKSSDAQQNVESQKAVLDILLPKKQVSYRTDIIGGVPIITQTQEGGEGQEGSEHELLRKSHSQLPYFLGRPPQDQTVIKSGYCVKQGAVMRNWKRRYFLLEENSMSYFKSDLEKEPLRMILLKEVHKVQECKQSDIMMRDNLFEIVTTSRTFYIQADSPEEMHSWIKAVSGAIVAQRGPGRSAATQELCGRTSNATFYCSYPGPPVPRSPLSAVSPYPGCHAVAGGTRTESGVGQRALHESVAATQPRPSVPAGDTPIQVTTSTTPPESPWRLRSTFSSHTPEPPLDLDSANMPVSEV</sequence>